<evidence type="ECO:0000256" key="9">
    <source>
        <dbReference type="RuleBase" id="RU003357"/>
    </source>
</evidence>
<dbReference type="InterPro" id="IPR037066">
    <property type="entry name" value="Plug_dom_sf"/>
</dbReference>
<dbReference type="InterPro" id="IPR039426">
    <property type="entry name" value="TonB-dep_rcpt-like"/>
</dbReference>
<keyword evidence="6 8" id="KW-0472">Membrane</keyword>
<dbReference type="InterPro" id="IPR000531">
    <property type="entry name" value="Beta-barrel_TonB"/>
</dbReference>
<evidence type="ECO:0000259" key="10">
    <source>
        <dbReference type="Pfam" id="PF00593"/>
    </source>
</evidence>
<dbReference type="EMBL" id="QICL01000005">
    <property type="protein sequence ID" value="PXV66253.1"/>
    <property type="molecule type" value="Genomic_DNA"/>
</dbReference>
<sequence length="1088" mass="120877">MKRSVKKFMKFFYFKFLLLFLFFSLMGNMVYAQSGITITGTVKDNMGELPGVSVTLKGSTAGVFTDIDGKYAVTVPNDKAVLVFSFIGYETQNISVGGARKLDVVLVSDEKLLDEVVVIGYGTVRKKDLTGATASVRGSDLTNIPVTTAAQALAGRAAGVNVIQQSGAPGADIKIVVRGGTSITQGTGPLYIVDGFQMDNGLQNVDINDIESIDVMKDASATAIYGARGSNGVILITTKSGKLGKTEVSYNGFYSFNSLGRKLDLLGVEDYVKYQYEFDVLRGDANGFANFYGGDVNATDFYTGAYSRIAQEYGNRAGIDWQDLVFGDTGITQNHNINISGGADKTKYIVSYNYTGEDGIMKRHDYARNGIRAKINHELWKGVRFDFASSFLMTKVTGGGSLGGKLKQTILQPITGGVKWTNEEMIGSDIGNEIGDIMQDANYDAQNPILDNQAITNEKYTRLTTVNAGLEFDLLKNLTFRTAGSYIWQQIREDYWDDGSTKQARANKSPYGYGSRDNSEKFSWQVTNTLNYALNLADTHRFNILLGQETYYEERMKLDNEYREFSDGNFGLNDVSMGKPYTWESEKSKLGLVSVFGRVSYNFNDRYLVTGTLRGDGSSKFSKGKQWGYFPSASGAWRVSEEAFMEDFKSVLNNLKFRVGYGTAGNNNIDNNMYATTYGAGHYGYNGEDYITYIPGKVLGNRDLQWEKTTTTNIALDVSLFNSRFNFSVDWYNNESSNLLINNKIPTSTGYSTQIQNIGSVRNRGIEITMNTTNVTTKDFMWTTDFNIAFNRSKVLDLYGSDELNYFISDYESRMGYKIEVGKPLGQFYGLIYDGIYTTDDFTQNTDGSYTLKDNIPYLKGSTRANVRAGDVKYKNVAGETDANGLPVYSINDRTIIGNAQPKFTGGMNNTFRYKGFDLNLFFNFVYGNDVFNMSTQRFIGPYMANQNTLSKMANRFLLIDPATGVESKNLARLAELNPNQFGGSLLWNISSNNKTAITDHSSYYVEDGSYLRLNNITLGYTLPKTLVRKAKLSNVRLYGTLNNIHTFTNYTGYDPEVSASDKALSPGVDNSSYPRTKSWVIGVNLTF</sequence>
<dbReference type="SUPFAM" id="SSF56935">
    <property type="entry name" value="Porins"/>
    <property type="match status" value="1"/>
</dbReference>
<dbReference type="Gene3D" id="2.170.130.10">
    <property type="entry name" value="TonB-dependent receptor, plug domain"/>
    <property type="match status" value="1"/>
</dbReference>
<evidence type="ECO:0000256" key="5">
    <source>
        <dbReference type="ARBA" id="ARBA00023077"/>
    </source>
</evidence>
<dbReference type="SUPFAM" id="SSF49464">
    <property type="entry name" value="Carboxypeptidase regulatory domain-like"/>
    <property type="match status" value="1"/>
</dbReference>
<dbReference type="Gene3D" id="2.40.170.20">
    <property type="entry name" value="TonB-dependent receptor, beta-barrel domain"/>
    <property type="match status" value="1"/>
</dbReference>
<evidence type="ECO:0000256" key="6">
    <source>
        <dbReference type="ARBA" id="ARBA00023136"/>
    </source>
</evidence>
<gene>
    <name evidence="12" type="ORF">CLV62_1054</name>
</gene>
<evidence type="ECO:0000256" key="2">
    <source>
        <dbReference type="ARBA" id="ARBA00022448"/>
    </source>
</evidence>
<dbReference type="GO" id="GO:0009279">
    <property type="term" value="C:cell outer membrane"/>
    <property type="evidence" value="ECO:0007669"/>
    <property type="project" value="UniProtKB-SubCell"/>
</dbReference>
<keyword evidence="3 8" id="KW-1134">Transmembrane beta strand</keyword>
<comment type="caution">
    <text evidence="12">The sequence shown here is derived from an EMBL/GenBank/DDBJ whole genome shotgun (WGS) entry which is preliminary data.</text>
</comment>
<dbReference type="NCBIfam" id="TIGR04056">
    <property type="entry name" value="OMP_RagA_SusC"/>
    <property type="match status" value="1"/>
</dbReference>
<keyword evidence="7 8" id="KW-0998">Cell outer membrane</keyword>
<dbReference type="Proteomes" id="UP000247973">
    <property type="component" value="Unassembled WGS sequence"/>
</dbReference>
<dbReference type="PROSITE" id="PS52016">
    <property type="entry name" value="TONB_DEPENDENT_REC_3"/>
    <property type="match status" value="1"/>
</dbReference>
<dbReference type="InterPro" id="IPR008969">
    <property type="entry name" value="CarboxyPept-like_regulatory"/>
</dbReference>
<dbReference type="NCBIfam" id="TIGR04057">
    <property type="entry name" value="SusC_RagA_signa"/>
    <property type="match status" value="1"/>
</dbReference>
<evidence type="ECO:0000259" key="11">
    <source>
        <dbReference type="Pfam" id="PF07715"/>
    </source>
</evidence>
<feature type="domain" description="TonB-dependent receptor-like beta-barrel" evidence="10">
    <location>
        <begin position="434"/>
        <end position="869"/>
    </location>
</feature>
<evidence type="ECO:0000313" key="12">
    <source>
        <dbReference type="EMBL" id="PXV66253.1"/>
    </source>
</evidence>
<evidence type="ECO:0000256" key="3">
    <source>
        <dbReference type="ARBA" id="ARBA00022452"/>
    </source>
</evidence>
<keyword evidence="13" id="KW-1185">Reference proteome</keyword>
<dbReference type="Pfam" id="PF07715">
    <property type="entry name" value="Plug"/>
    <property type="match status" value="1"/>
</dbReference>
<comment type="subcellular location">
    <subcellularLocation>
        <location evidence="1 8">Cell outer membrane</location>
        <topology evidence="1 8">Multi-pass membrane protein</topology>
    </subcellularLocation>
</comment>
<keyword evidence="2 8" id="KW-0813">Transport</keyword>
<dbReference type="Pfam" id="PF13715">
    <property type="entry name" value="CarbopepD_reg_2"/>
    <property type="match status" value="1"/>
</dbReference>
<dbReference type="InterPro" id="IPR012910">
    <property type="entry name" value="Plug_dom"/>
</dbReference>
<dbReference type="FunFam" id="2.170.130.10:FF:000008">
    <property type="entry name" value="SusC/RagA family TonB-linked outer membrane protein"/>
    <property type="match status" value="1"/>
</dbReference>
<dbReference type="InterPro" id="IPR023996">
    <property type="entry name" value="TonB-dep_OMP_SusC/RagA"/>
</dbReference>
<keyword evidence="5 9" id="KW-0798">TonB box</keyword>
<dbReference type="AlphaFoldDB" id="A0A2V3PS79"/>
<accession>A0A2V3PS79</accession>
<dbReference type="InterPro" id="IPR023997">
    <property type="entry name" value="TonB-dep_OMP_SusC/RagA_CS"/>
</dbReference>
<dbReference type="Pfam" id="PF00593">
    <property type="entry name" value="TonB_dep_Rec_b-barrel"/>
    <property type="match status" value="1"/>
</dbReference>
<reference evidence="12 13" key="1">
    <citation type="submission" date="2018-03" db="EMBL/GenBank/DDBJ databases">
        <title>Genomic Encyclopedia of Archaeal and Bacterial Type Strains, Phase II (KMG-II): from individual species to whole genera.</title>
        <authorList>
            <person name="Goeker M."/>
        </authorList>
    </citation>
    <scope>NUCLEOTIDE SEQUENCE [LARGE SCALE GENOMIC DNA]</scope>
    <source>
        <strain evidence="12 13">DSM 100214</strain>
    </source>
</reference>
<dbReference type="InterPro" id="IPR036942">
    <property type="entry name" value="Beta-barrel_TonB_sf"/>
</dbReference>
<evidence type="ECO:0000256" key="8">
    <source>
        <dbReference type="PROSITE-ProRule" id="PRU01360"/>
    </source>
</evidence>
<evidence type="ECO:0000313" key="13">
    <source>
        <dbReference type="Proteomes" id="UP000247973"/>
    </source>
</evidence>
<proteinExistence type="inferred from homology"/>
<evidence type="ECO:0000256" key="4">
    <source>
        <dbReference type="ARBA" id="ARBA00022692"/>
    </source>
</evidence>
<organism evidence="12 13">
    <name type="scientific">Dysgonomonas alginatilytica</name>
    <dbReference type="NCBI Taxonomy" id="1605892"/>
    <lineage>
        <taxon>Bacteria</taxon>
        <taxon>Pseudomonadati</taxon>
        <taxon>Bacteroidota</taxon>
        <taxon>Bacteroidia</taxon>
        <taxon>Bacteroidales</taxon>
        <taxon>Dysgonomonadaceae</taxon>
        <taxon>Dysgonomonas</taxon>
    </lineage>
</organism>
<evidence type="ECO:0000256" key="1">
    <source>
        <dbReference type="ARBA" id="ARBA00004571"/>
    </source>
</evidence>
<evidence type="ECO:0000256" key="7">
    <source>
        <dbReference type="ARBA" id="ARBA00023237"/>
    </source>
</evidence>
<dbReference type="Gene3D" id="2.60.40.1120">
    <property type="entry name" value="Carboxypeptidase-like, regulatory domain"/>
    <property type="match status" value="1"/>
</dbReference>
<feature type="domain" description="TonB-dependent receptor plug" evidence="11">
    <location>
        <begin position="126"/>
        <end position="233"/>
    </location>
</feature>
<keyword evidence="4 8" id="KW-0812">Transmembrane</keyword>
<protein>
    <submittedName>
        <fullName evidence="12">TonB-linked SusC/RagA family outer membrane protein</fullName>
    </submittedName>
</protein>
<comment type="similarity">
    <text evidence="8 9">Belongs to the TonB-dependent receptor family.</text>
</comment>
<name>A0A2V3PS79_9BACT</name>